<dbReference type="InterPro" id="IPR024573">
    <property type="entry name" value="DUF3333"/>
</dbReference>
<protein>
    <recommendedName>
        <fullName evidence="3 9">Phosphate transport system permease protein PstA</fullName>
    </recommendedName>
</protein>
<comment type="similarity">
    <text evidence="2 9">Belongs to the binding-protein-dependent transport system permease family. CysTW subfamily.</text>
</comment>
<keyword evidence="6 9" id="KW-0812">Transmembrane</keyword>
<dbReference type="RefSeq" id="WP_345099520.1">
    <property type="nucleotide sequence ID" value="NZ_BAABGS010000064.1"/>
</dbReference>
<dbReference type="CDD" id="cd06261">
    <property type="entry name" value="TM_PBP2"/>
    <property type="match status" value="1"/>
</dbReference>
<sequence length="436" mass="46927">MDQTATISTAQFGATDEPGQQPAIALNRGRSRHAADRRLRLAGLAAVGLALWFLVLLFSSLVVTGYSAFTQVTVRIEADLSSLAGKREQEIRDANWRAILRDALRGLAPDLPKRDERAFFALFTPSAHYLLRDAVLADPSMLRDGATFHIPLADTADRFAKGEIERSLPEDQRRLTDVQISHLDRLETAGRLERSFNTGLFLNSDSRFPELAGLKGAIVGSFWLLAVCFALSFPIGVAAAVWLEEFAPRSRFATLVEININNLAAVPSVVFGLLGLAVLLGWFGLPRSTPLAGGIVLALMTMPTIIIVSRAALKQVPAAIMEGALALGATKHQAILHHKLPLAMPSILTGAIIGLAQALGETAPLLLIGMNAFIAGDPGGLLDPATALPTQIYIWADSPERGFLARTAAAILVLIGFLVLMNGLAVFLRQRLAKRW</sequence>
<dbReference type="PANTHER" id="PTHR43470">
    <property type="entry name" value="PHOSPHATE TRANSPORT SYSTEM PERMEASE PROTEIN PSTA-RELATED"/>
    <property type="match status" value="1"/>
</dbReference>
<keyword evidence="5 9" id="KW-1003">Cell membrane</keyword>
<dbReference type="Gene3D" id="1.10.3720.10">
    <property type="entry name" value="MetI-like"/>
    <property type="match status" value="1"/>
</dbReference>
<keyword evidence="4" id="KW-0813">Transport</keyword>
<accession>A0ABW5DHI4</accession>
<evidence type="ECO:0000313" key="12">
    <source>
        <dbReference type="EMBL" id="MFD2259961.1"/>
    </source>
</evidence>
<evidence type="ECO:0000256" key="4">
    <source>
        <dbReference type="ARBA" id="ARBA00022448"/>
    </source>
</evidence>
<feature type="transmembrane region" description="Helical" evidence="9">
    <location>
        <begin position="403"/>
        <end position="428"/>
    </location>
</feature>
<organism evidence="12 13">
    <name type="scientific">Chelativorans composti</name>
    <dbReference type="NCBI Taxonomy" id="768533"/>
    <lineage>
        <taxon>Bacteria</taxon>
        <taxon>Pseudomonadati</taxon>
        <taxon>Pseudomonadota</taxon>
        <taxon>Alphaproteobacteria</taxon>
        <taxon>Hyphomicrobiales</taxon>
        <taxon>Phyllobacteriaceae</taxon>
        <taxon>Chelativorans</taxon>
    </lineage>
</organism>
<evidence type="ECO:0000256" key="3">
    <source>
        <dbReference type="ARBA" id="ARBA00016864"/>
    </source>
</evidence>
<dbReference type="PANTHER" id="PTHR43470:SF5">
    <property type="entry name" value="PHOSPHATE TRANSPORT SYSTEM PERMEASE PROTEIN PSTA"/>
    <property type="match status" value="1"/>
</dbReference>
<dbReference type="Pfam" id="PF11812">
    <property type="entry name" value="DUF3333"/>
    <property type="match status" value="1"/>
</dbReference>
<dbReference type="SUPFAM" id="SSF161098">
    <property type="entry name" value="MetI-like"/>
    <property type="match status" value="1"/>
</dbReference>
<feature type="transmembrane region" description="Helical" evidence="9">
    <location>
        <begin position="291"/>
        <end position="313"/>
    </location>
</feature>
<dbReference type="Proteomes" id="UP001597373">
    <property type="component" value="Unassembled WGS sequence"/>
</dbReference>
<dbReference type="Pfam" id="PF00528">
    <property type="entry name" value="BPD_transp_1"/>
    <property type="match status" value="1"/>
</dbReference>
<proteinExistence type="inferred from homology"/>
<dbReference type="PROSITE" id="PS50928">
    <property type="entry name" value="ABC_TM1"/>
    <property type="match status" value="1"/>
</dbReference>
<reference evidence="13" key="1">
    <citation type="journal article" date="2019" name="Int. J. Syst. Evol. Microbiol.">
        <title>The Global Catalogue of Microorganisms (GCM) 10K type strain sequencing project: providing services to taxonomists for standard genome sequencing and annotation.</title>
        <authorList>
            <consortium name="The Broad Institute Genomics Platform"/>
            <consortium name="The Broad Institute Genome Sequencing Center for Infectious Disease"/>
            <person name="Wu L."/>
            <person name="Ma J."/>
        </authorList>
    </citation>
    <scope>NUCLEOTIDE SEQUENCE [LARGE SCALE GENOMIC DNA]</scope>
    <source>
        <strain evidence="13">KCTC 23707</strain>
    </source>
</reference>
<evidence type="ECO:0000256" key="9">
    <source>
        <dbReference type="RuleBase" id="RU363043"/>
    </source>
</evidence>
<evidence type="ECO:0000259" key="11">
    <source>
        <dbReference type="PROSITE" id="PS50928"/>
    </source>
</evidence>
<dbReference type="InterPro" id="IPR005672">
    <property type="entry name" value="Phosphate_PstA"/>
</dbReference>
<evidence type="ECO:0000256" key="8">
    <source>
        <dbReference type="ARBA" id="ARBA00023136"/>
    </source>
</evidence>
<keyword evidence="13" id="KW-1185">Reference proteome</keyword>
<feature type="transmembrane region" description="Helical" evidence="9">
    <location>
        <begin position="340"/>
        <end position="360"/>
    </location>
</feature>
<evidence type="ECO:0000256" key="10">
    <source>
        <dbReference type="SAM" id="MobiDB-lite"/>
    </source>
</evidence>
<evidence type="ECO:0000256" key="7">
    <source>
        <dbReference type="ARBA" id="ARBA00022989"/>
    </source>
</evidence>
<comment type="caution">
    <text evidence="12">The sequence shown here is derived from an EMBL/GenBank/DDBJ whole genome shotgun (WGS) entry which is preliminary data.</text>
</comment>
<evidence type="ECO:0000256" key="5">
    <source>
        <dbReference type="ARBA" id="ARBA00022475"/>
    </source>
</evidence>
<evidence type="ECO:0000256" key="1">
    <source>
        <dbReference type="ARBA" id="ARBA00004651"/>
    </source>
</evidence>
<feature type="domain" description="ABC transmembrane type-1" evidence="11">
    <location>
        <begin position="218"/>
        <end position="425"/>
    </location>
</feature>
<comment type="subcellular location">
    <subcellularLocation>
        <location evidence="9">Cell inner membrane</location>
        <topology evidence="9">Multi-pass membrane protein</topology>
    </subcellularLocation>
    <subcellularLocation>
        <location evidence="1">Cell membrane</location>
        <topology evidence="1">Multi-pass membrane protein</topology>
    </subcellularLocation>
</comment>
<feature type="transmembrane region" description="Helical" evidence="9">
    <location>
        <begin position="41"/>
        <end position="66"/>
    </location>
</feature>
<feature type="compositionally biased region" description="Polar residues" evidence="10">
    <location>
        <begin position="1"/>
        <end position="12"/>
    </location>
</feature>
<evidence type="ECO:0000313" key="13">
    <source>
        <dbReference type="Proteomes" id="UP001597373"/>
    </source>
</evidence>
<name>A0ABW5DHI4_9HYPH</name>
<feature type="region of interest" description="Disordered" evidence="10">
    <location>
        <begin position="1"/>
        <end position="22"/>
    </location>
</feature>
<dbReference type="NCBIfam" id="TIGR00974">
    <property type="entry name" value="3a0107s02c"/>
    <property type="match status" value="1"/>
</dbReference>
<evidence type="ECO:0000256" key="6">
    <source>
        <dbReference type="ARBA" id="ARBA00022692"/>
    </source>
</evidence>
<evidence type="ECO:0000256" key="2">
    <source>
        <dbReference type="ARBA" id="ARBA00007069"/>
    </source>
</evidence>
<feature type="transmembrane region" description="Helical" evidence="9">
    <location>
        <begin position="222"/>
        <end position="243"/>
    </location>
</feature>
<feature type="transmembrane region" description="Helical" evidence="9">
    <location>
        <begin position="263"/>
        <end position="285"/>
    </location>
</feature>
<dbReference type="InterPro" id="IPR035906">
    <property type="entry name" value="MetI-like_sf"/>
</dbReference>
<gene>
    <name evidence="12" type="primary">pstA</name>
    <name evidence="12" type="ORF">ACFSMZ_09310</name>
</gene>
<keyword evidence="7 9" id="KW-1133">Transmembrane helix</keyword>
<dbReference type="EMBL" id="JBHUIR010000031">
    <property type="protein sequence ID" value="MFD2259961.1"/>
    <property type="molecule type" value="Genomic_DNA"/>
</dbReference>
<dbReference type="InterPro" id="IPR000515">
    <property type="entry name" value="MetI-like"/>
</dbReference>
<keyword evidence="8 9" id="KW-0472">Membrane</keyword>